<reference evidence="2" key="1">
    <citation type="submission" date="2022-08" db="EMBL/GenBank/DDBJ databases">
        <authorList>
            <person name="Deng Y."/>
            <person name="Han X.-F."/>
            <person name="Zhang Y.-Q."/>
        </authorList>
    </citation>
    <scope>NUCLEOTIDE SEQUENCE</scope>
    <source>
        <strain evidence="2">CPCC 203407</strain>
    </source>
</reference>
<dbReference type="Pfam" id="PF06445">
    <property type="entry name" value="GyrI-like"/>
    <property type="match status" value="1"/>
</dbReference>
<proteinExistence type="predicted"/>
<evidence type="ECO:0000313" key="2">
    <source>
        <dbReference type="EMBL" id="MCS5727376.1"/>
    </source>
</evidence>
<comment type="caution">
    <text evidence="2">The sequence shown here is derived from an EMBL/GenBank/DDBJ whole genome shotgun (WGS) entry which is preliminary data.</text>
</comment>
<dbReference type="Proteomes" id="UP001165587">
    <property type="component" value="Unassembled WGS sequence"/>
</dbReference>
<dbReference type="EMBL" id="JANLCK010000010">
    <property type="protein sequence ID" value="MCS5727376.1"/>
    <property type="molecule type" value="Genomic_DNA"/>
</dbReference>
<dbReference type="InterPro" id="IPR011256">
    <property type="entry name" value="Reg_factor_effector_dom_sf"/>
</dbReference>
<evidence type="ECO:0000313" key="3">
    <source>
        <dbReference type="Proteomes" id="UP001165587"/>
    </source>
</evidence>
<dbReference type="RefSeq" id="WP_259530367.1">
    <property type="nucleotide sequence ID" value="NZ_JANLCK010000010.1"/>
</dbReference>
<sequence>MKTDFKKSLDCYRPGKPGAFRVLEVPELTYLAIDGYGDPNCAPEYASALEALYPLAYKLKFMSRAQLDRDYVVMPLEGLWTADDMTTFTTARDKSAWAWTLLMMVPDWITQSMLDEARDVIMSTASSAAVGRAAELLRLQTLQEQTCVQTLHVGSYDDEAAILQQLHDEVIPGLGYRMRGLHHEIYLSDARRVEPARLRTLLRQPVTR</sequence>
<keyword evidence="3" id="KW-1185">Reference proteome</keyword>
<protein>
    <submittedName>
        <fullName evidence="2">GyrI-like domain-containing protein</fullName>
    </submittedName>
</protein>
<evidence type="ECO:0000259" key="1">
    <source>
        <dbReference type="Pfam" id="PF06445"/>
    </source>
</evidence>
<organism evidence="2 3">
    <name type="scientific">Herbiconiux oxytropis</name>
    <dbReference type="NCBI Taxonomy" id="2970915"/>
    <lineage>
        <taxon>Bacteria</taxon>
        <taxon>Bacillati</taxon>
        <taxon>Actinomycetota</taxon>
        <taxon>Actinomycetes</taxon>
        <taxon>Micrococcales</taxon>
        <taxon>Microbacteriaceae</taxon>
        <taxon>Herbiconiux</taxon>
    </lineage>
</organism>
<dbReference type="InterPro" id="IPR029442">
    <property type="entry name" value="GyrI-like"/>
</dbReference>
<dbReference type="Gene3D" id="3.20.80.10">
    <property type="entry name" value="Regulatory factor, effector binding domain"/>
    <property type="match status" value="1"/>
</dbReference>
<gene>
    <name evidence="2" type="ORF">N1028_15885</name>
</gene>
<name>A0AA41XKF4_9MICO</name>
<dbReference type="SUPFAM" id="SSF55136">
    <property type="entry name" value="Probable bacterial effector-binding domain"/>
    <property type="match status" value="1"/>
</dbReference>
<accession>A0AA41XKF4</accession>
<dbReference type="AlphaFoldDB" id="A0AA41XKF4"/>
<feature type="domain" description="GyrI-like small molecule binding" evidence="1">
    <location>
        <begin position="20"/>
        <end position="205"/>
    </location>
</feature>